<dbReference type="KEGG" id="euz:DVS28_a5001"/>
<proteinExistence type="predicted"/>
<dbReference type="PANTHER" id="PTHR37524">
    <property type="entry name" value="RIBOSOMAL RNA LARGE SUBUNIT METHYLTRANSFERASE M"/>
    <property type="match status" value="1"/>
</dbReference>
<sequence length="329" mass="36299">MCDRTTPPERVTAIESNLMTTAYLAATNYERELDEELARGGVAVVATHGRLRIAEGAPFHAAWAANTWWDAERIPVTSIGHAAKELKARQRSWALYAPEHRGRAELIAEKLPYVSAKPLELGEVAPESPLGSWTLLDRDTVLAATTCDSPFPNGEPNFVENRTGPPSRAYLKLWEVFARFRRQPGPGDRCLDLGAAPGGWTWLLARTGAHVTAVDKAPLDDDVERMPNVTWQQGSAFAMDPADHEPVDWWCSDIIAYPDRLRGLAEQWLLAGKVRNLVCTVKLQGNTDHDAVAKWRSLPGARVIHLDNNKHELTCVVLDAHARGGATPQ</sequence>
<dbReference type="GO" id="GO:0008168">
    <property type="term" value="F:methyltransferase activity"/>
    <property type="evidence" value="ECO:0007669"/>
    <property type="project" value="UniProtKB-KW"/>
</dbReference>
<dbReference type="EMBL" id="CP031165">
    <property type="protein sequence ID" value="AXV09658.1"/>
    <property type="molecule type" value="Genomic_DNA"/>
</dbReference>
<name>A0A346Y5B1_9ACTN</name>
<gene>
    <name evidence="2" type="ORF">DVS28_a5001</name>
</gene>
<dbReference type="PANTHER" id="PTHR37524:SF2">
    <property type="entry name" value="RIBOSOMAL RNA METHYLTRANSFERASE FTSJ DOMAIN-CONTAINING PROTEIN"/>
    <property type="match status" value="1"/>
</dbReference>
<keyword evidence="3" id="KW-1185">Reference proteome</keyword>
<dbReference type="GO" id="GO:0032259">
    <property type="term" value="P:methylation"/>
    <property type="evidence" value="ECO:0007669"/>
    <property type="project" value="UniProtKB-KW"/>
</dbReference>
<protein>
    <submittedName>
        <fullName evidence="2">LSU rRNA 2'-O-methyl-C2498 methyltransferase RlmM</fullName>
    </submittedName>
</protein>
<organism evidence="2 3">
    <name type="scientific">Euzebya pacifica</name>
    <dbReference type="NCBI Taxonomy" id="1608957"/>
    <lineage>
        <taxon>Bacteria</taxon>
        <taxon>Bacillati</taxon>
        <taxon>Actinomycetota</taxon>
        <taxon>Nitriliruptoria</taxon>
        <taxon>Euzebyales</taxon>
    </lineage>
</organism>
<dbReference type="Proteomes" id="UP000264006">
    <property type="component" value="Chromosome"/>
</dbReference>
<dbReference type="Pfam" id="PF01728">
    <property type="entry name" value="FtsJ"/>
    <property type="match status" value="1"/>
</dbReference>
<dbReference type="InterPro" id="IPR029063">
    <property type="entry name" value="SAM-dependent_MTases_sf"/>
</dbReference>
<feature type="domain" description="Ribosomal RNA methyltransferase FtsJ" evidence="1">
    <location>
        <begin position="167"/>
        <end position="254"/>
    </location>
</feature>
<accession>A0A346Y5B1</accession>
<dbReference type="AlphaFoldDB" id="A0A346Y5B1"/>
<dbReference type="InterPro" id="IPR002877">
    <property type="entry name" value="RNA_MeTrfase_FtsJ_dom"/>
</dbReference>
<keyword evidence="2" id="KW-0489">Methyltransferase</keyword>
<keyword evidence="2" id="KW-0808">Transferase</keyword>
<dbReference type="CDD" id="cd02440">
    <property type="entry name" value="AdoMet_MTases"/>
    <property type="match status" value="1"/>
</dbReference>
<reference evidence="2 3" key="1">
    <citation type="submission" date="2018-09" db="EMBL/GenBank/DDBJ databases">
        <title>Complete genome sequence of Euzebya sp. DY32-46 isolated from seawater of Pacific Ocean.</title>
        <authorList>
            <person name="Xu L."/>
            <person name="Wu Y.-H."/>
            <person name="Xu X.-W."/>
        </authorList>
    </citation>
    <scope>NUCLEOTIDE SEQUENCE [LARGE SCALE GENOMIC DNA]</scope>
    <source>
        <strain evidence="2 3">DY32-46</strain>
    </source>
</reference>
<evidence type="ECO:0000313" key="2">
    <source>
        <dbReference type="EMBL" id="AXV09658.1"/>
    </source>
</evidence>
<dbReference type="Gene3D" id="3.40.50.150">
    <property type="entry name" value="Vaccinia Virus protein VP39"/>
    <property type="match status" value="1"/>
</dbReference>
<evidence type="ECO:0000259" key="1">
    <source>
        <dbReference type="Pfam" id="PF01728"/>
    </source>
</evidence>
<dbReference type="SUPFAM" id="SSF53335">
    <property type="entry name" value="S-adenosyl-L-methionine-dependent methyltransferases"/>
    <property type="match status" value="1"/>
</dbReference>
<evidence type="ECO:0000313" key="3">
    <source>
        <dbReference type="Proteomes" id="UP000264006"/>
    </source>
</evidence>